<evidence type="ECO:0000256" key="1">
    <source>
        <dbReference type="SAM" id="MobiDB-lite"/>
    </source>
</evidence>
<dbReference type="STRING" id="7739.C3ZEP2"/>
<dbReference type="AlphaFoldDB" id="C3ZEP2"/>
<accession>C3ZEP2</accession>
<protein>
    <recommendedName>
        <fullName evidence="2">MRN complex-interacting protein N-terminal domain-containing protein</fullName>
    </recommendedName>
</protein>
<proteinExistence type="predicted"/>
<dbReference type="InterPro" id="IPR032739">
    <property type="entry name" value="MRNIP"/>
</dbReference>
<organism>
    <name type="scientific">Branchiostoma floridae</name>
    <name type="common">Florida lancelet</name>
    <name type="synonym">Amphioxus</name>
    <dbReference type="NCBI Taxonomy" id="7739"/>
    <lineage>
        <taxon>Eukaryota</taxon>
        <taxon>Metazoa</taxon>
        <taxon>Chordata</taxon>
        <taxon>Cephalochordata</taxon>
        <taxon>Leptocardii</taxon>
        <taxon>Amphioxiformes</taxon>
        <taxon>Branchiostomatidae</taxon>
        <taxon>Branchiostoma</taxon>
    </lineage>
</organism>
<sequence length="344" mass="38826">MVQEFHVLRCFSCETFQVHQVKKSNKWNCKLCGAKQSVRKEYGRGSGADCRRHVQKLNMLRATMDSAPSTCEDTDVSEQDPEWQQDTEDATDPQYNYTDDSQKSSKWEKFVAASDRTDDKDPSDPEDTQFTTDKNTFQQKKRKGKRQGERVALPETLKTKVEESEEVEQLRKEESWNDEETAHKKKVDRQKPRLIGQGQGSLSSSSVSSSRWSKFTSRSADAEDDTDNDDETEHVESCGTNSSYRANDSSKLETSSTQYTGMEDSNVGQRSTGLQGVLGCHGDDPTLQRYNQPMAVPACDPQDEVKTRIMDDVQKDGEVSEIMTAGFCTGEDLDDVLGEDVWDL</sequence>
<feature type="compositionally biased region" description="Polar residues" evidence="1">
    <location>
        <begin position="128"/>
        <end position="137"/>
    </location>
</feature>
<dbReference type="eggNOG" id="ENOG502S8YD">
    <property type="taxonomic scope" value="Eukaryota"/>
</dbReference>
<dbReference type="Pfam" id="PF15749">
    <property type="entry name" value="MRNIP"/>
    <property type="match status" value="1"/>
</dbReference>
<feature type="domain" description="MRN complex-interacting protein N-terminal" evidence="2">
    <location>
        <begin position="7"/>
        <end position="110"/>
    </location>
</feature>
<dbReference type="InParanoid" id="C3ZEP2"/>
<dbReference type="InterPro" id="IPR049472">
    <property type="entry name" value="MRNIP_N"/>
</dbReference>
<name>C3ZEP2_BRAFL</name>
<dbReference type="PANTHER" id="PTHR15863">
    <property type="entry name" value="MRN COMPLEX-INTERACTING PROTEIN"/>
    <property type="match status" value="1"/>
</dbReference>
<feature type="compositionally biased region" description="Acidic residues" evidence="1">
    <location>
        <begin position="222"/>
        <end position="233"/>
    </location>
</feature>
<evidence type="ECO:0000259" key="2">
    <source>
        <dbReference type="Pfam" id="PF15749"/>
    </source>
</evidence>
<feature type="compositionally biased region" description="Basic and acidic residues" evidence="1">
    <location>
        <begin position="157"/>
        <end position="175"/>
    </location>
</feature>
<feature type="compositionally biased region" description="Low complexity" evidence="1">
    <location>
        <begin position="201"/>
        <end position="219"/>
    </location>
</feature>
<feature type="compositionally biased region" description="Polar residues" evidence="1">
    <location>
        <begin position="238"/>
        <end position="260"/>
    </location>
</feature>
<feature type="region of interest" description="Disordered" evidence="1">
    <location>
        <begin position="65"/>
        <end position="280"/>
    </location>
</feature>
<feature type="compositionally biased region" description="Acidic residues" evidence="1">
    <location>
        <begin position="72"/>
        <end position="91"/>
    </location>
</feature>
<dbReference type="PANTHER" id="PTHR15863:SF2">
    <property type="entry name" value="MRN COMPLEX-INTERACTING PROTEIN"/>
    <property type="match status" value="1"/>
</dbReference>
<dbReference type="EMBL" id="GG666612">
    <property type="protein sequence ID" value="EEN49198.1"/>
    <property type="molecule type" value="Genomic_DNA"/>
</dbReference>
<feature type="compositionally biased region" description="Basic and acidic residues" evidence="1">
    <location>
        <begin position="100"/>
        <end position="123"/>
    </location>
</feature>
<evidence type="ECO:0000313" key="3">
    <source>
        <dbReference type="EMBL" id="EEN49198.1"/>
    </source>
</evidence>
<reference evidence="3" key="1">
    <citation type="journal article" date="2008" name="Nature">
        <title>The amphioxus genome and the evolution of the chordate karyotype.</title>
        <authorList>
            <consortium name="US DOE Joint Genome Institute (JGI-PGF)"/>
            <person name="Putnam N.H."/>
            <person name="Butts T."/>
            <person name="Ferrier D.E.K."/>
            <person name="Furlong R.F."/>
            <person name="Hellsten U."/>
            <person name="Kawashima T."/>
            <person name="Robinson-Rechavi M."/>
            <person name="Shoguchi E."/>
            <person name="Terry A."/>
            <person name="Yu J.-K."/>
            <person name="Benito-Gutierrez E.L."/>
            <person name="Dubchak I."/>
            <person name="Garcia-Fernandez J."/>
            <person name="Gibson-Brown J.J."/>
            <person name="Grigoriev I.V."/>
            <person name="Horton A.C."/>
            <person name="de Jong P.J."/>
            <person name="Jurka J."/>
            <person name="Kapitonov V.V."/>
            <person name="Kohara Y."/>
            <person name="Kuroki Y."/>
            <person name="Lindquist E."/>
            <person name="Lucas S."/>
            <person name="Osoegawa K."/>
            <person name="Pennacchio L.A."/>
            <person name="Salamov A.A."/>
            <person name="Satou Y."/>
            <person name="Sauka-Spengler T."/>
            <person name="Schmutz J."/>
            <person name="Shin-I T."/>
            <person name="Toyoda A."/>
            <person name="Bronner-Fraser M."/>
            <person name="Fujiyama A."/>
            <person name="Holland L.Z."/>
            <person name="Holland P.W.H."/>
            <person name="Satoh N."/>
            <person name="Rokhsar D.S."/>
        </authorList>
    </citation>
    <scope>NUCLEOTIDE SEQUENCE [LARGE SCALE GENOMIC DNA]</scope>
    <source>
        <strain evidence="3">S238N-H82</strain>
        <tissue evidence="3">Testes</tissue>
    </source>
</reference>
<gene>
    <name evidence="3" type="ORF">BRAFLDRAFT_72734</name>
</gene>